<evidence type="ECO:0000313" key="2">
    <source>
        <dbReference type="EMBL" id="GBG35991.1"/>
    </source>
</evidence>
<dbReference type="Pfam" id="PF00198">
    <property type="entry name" value="2-oxoacid_dh"/>
    <property type="match status" value="1"/>
</dbReference>
<evidence type="ECO:0000313" key="3">
    <source>
        <dbReference type="EMBL" id="GKU72799.1"/>
    </source>
</evidence>
<proteinExistence type="predicted"/>
<protein>
    <recommendedName>
        <fullName evidence="1">2-oxoacid dehydrogenase acyltransferase catalytic domain-containing protein</fullName>
    </recommendedName>
</protein>
<reference evidence="3" key="4">
    <citation type="submission" date="2022-04" db="EMBL/GenBank/DDBJ databases">
        <authorList>
            <person name="Komine T."/>
            <person name="Fukano H."/>
            <person name="Wada S."/>
        </authorList>
    </citation>
    <scope>NUCLEOTIDE SEQUENCE</scope>
    <source>
        <strain evidence="3">NJB18185</strain>
    </source>
</reference>
<dbReference type="InterPro" id="IPR001078">
    <property type="entry name" value="2-oxoacid_DH_actylTfrase"/>
</dbReference>
<dbReference type="EMBL" id="BFCH01000002">
    <property type="protein sequence ID" value="GBG35991.1"/>
    <property type="molecule type" value="Genomic_DNA"/>
</dbReference>
<sequence>MPRIIWYESVNVKLTLDKTDRSVRHVASAVLPDVASLDLNRVQDMIDRLRNTPAADLDDLAGSRLLDRLPPALGCLAFALATRLSKRSAVLGTVALTNLGHADVAAFHSHGGTAITIGLGAVRHRPVCVPGTAGEYVLAARPTMPLNLTFDHRALDGAMAAEVLTALAGILHAGGTCDQ</sequence>
<keyword evidence="4" id="KW-1185">Reference proteome</keyword>
<evidence type="ECO:0000259" key="1">
    <source>
        <dbReference type="Pfam" id="PF00198"/>
    </source>
</evidence>
<reference evidence="3" key="3">
    <citation type="journal article" date="2022" name="Microbiol. Resour. Announc.">
        <title>Draft Genome Sequences of Eight Mycobacterium montefiorense Strains Isolated from Salamanders in Captivity.</title>
        <authorList>
            <person name="Komine T."/>
            <person name="Ihara H."/>
            <person name="Fukano H."/>
            <person name="Hoshino Y."/>
            <person name="Kurata O."/>
            <person name="Wada S."/>
        </authorList>
    </citation>
    <scope>NUCLEOTIDE SEQUENCE</scope>
    <source>
        <strain evidence="3">NJB18185</strain>
    </source>
</reference>
<comment type="caution">
    <text evidence="3">The sequence shown here is derived from an EMBL/GenBank/DDBJ whole genome shotgun (WGS) entry which is preliminary data.</text>
</comment>
<accession>A0AA37PMK1</accession>
<organism evidence="3 5">
    <name type="scientific">Mycobacterium montefiorense</name>
    <dbReference type="NCBI Taxonomy" id="154654"/>
    <lineage>
        <taxon>Bacteria</taxon>
        <taxon>Bacillati</taxon>
        <taxon>Actinomycetota</taxon>
        <taxon>Actinomycetes</taxon>
        <taxon>Mycobacteriales</taxon>
        <taxon>Mycobacteriaceae</taxon>
        <taxon>Mycobacterium</taxon>
        <taxon>Mycobacterium simiae complex</taxon>
    </lineage>
</organism>
<evidence type="ECO:0000313" key="5">
    <source>
        <dbReference type="Proteomes" id="UP001139505"/>
    </source>
</evidence>
<dbReference type="GO" id="GO:0016746">
    <property type="term" value="F:acyltransferase activity"/>
    <property type="evidence" value="ECO:0007669"/>
    <property type="project" value="InterPro"/>
</dbReference>
<dbReference type="AlphaFoldDB" id="A0AA37PMK1"/>
<dbReference type="Gene3D" id="3.30.559.10">
    <property type="entry name" value="Chloramphenicol acetyltransferase-like domain"/>
    <property type="match status" value="1"/>
</dbReference>
<name>A0AA37PMK1_9MYCO</name>
<reference evidence="2" key="1">
    <citation type="journal article" date="2018" name="Genome Announc.">
        <title>Draft Genome Sequence of Mycobacterium montefiorense Isolated from Japanese Black Salamander (Hynobius nigrescens).</title>
        <authorList>
            <person name="Fukano H."/>
            <person name="Yoshida M."/>
            <person name="Shimizu A."/>
            <person name="Iwao H."/>
            <person name="Katayama Y."/>
            <person name="Omatsu T."/>
            <person name="Mizutani T."/>
            <person name="Kurata O."/>
            <person name="Wada S."/>
            <person name="Hoshino Y."/>
        </authorList>
    </citation>
    <scope>NUCLEOTIDE SEQUENCE</scope>
    <source>
        <strain evidence="2">BS</strain>
    </source>
</reference>
<dbReference type="Proteomes" id="UP000245060">
    <property type="component" value="Unassembled WGS sequence"/>
</dbReference>
<evidence type="ECO:0000313" key="4">
    <source>
        <dbReference type="Proteomes" id="UP000245060"/>
    </source>
</evidence>
<gene>
    <name evidence="2" type="ORF">MmonteBS_03630</name>
    <name evidence="3" type="ORF">NJB18185_25710</name>
</gene>
<dbReference type="EMBL" id="BQYH01000016">
    <property type="protein sequence ID" value="GKU72799.1"/>
    <property type="molecule type" value="Genomic_DNA"/>
</dbReference>
<reference evidence="4" key="2">
    <citation type="submission" date="2018-04" db="EMBL/GenBank/DDBJ databases">
        <title>Draft genome sequence of Mycobacterium montefiorense isolated from Japanese black salamander.</title>
        <authorList>
            <person name="Fukano H."/>
            <person name="Yoshida M."/>
            <person name="Shimizu A."/>
            <person name="Iwao H."/>
            <person name="Kurata O."/>
            <person name="Katayama Y."/>
            <person name="Omatsu T."/>
            <person name="Mizutani T."/>
            <person name="Wada S."/>
            <person name="Hoshino Y."/>
        </authorList>
    </citation>
    <scope>NUCLEOTIDE SEQUENCE [LARGE SCALE GENOMIC DNA]</scope>
    <source>
        <strain evidence="4">BS</strain>
    </source>
</reference>
<feature type="domain" description="2-oxoacid dehydrogenase acyltransferase catalytic" evidence="1">
    <location>
        <begin position="82"/>
        <end position="172"/>
    </location>
</feature>
<dbReference type="InterPro" id="IPR023213">
    <property type="entry name" value="CAT-like_dom_sf"/>
</dbReference>
<dbReference type="Proteomes" id="UP001139505">
    <property type="component" value="Unassembled WGS sequence"/>
</dbReference>
<dbReference type="SUPFAM" id="SSF52777">
    <property type="entry name" value="CoA-dependent acyltransferases"/>
    <property type="match status" value="1"/>
</dbReference>